<dbReference type="InterPro" id="IPR021207">
    <property type="entry name" value="Integr_conj_element_PFL4705"/>
</dbReference>
<proteinExistence type="predicted"/>
<protein>
    <submittedName>
        <fullName evidence="3">Integrating conjugative element protein</fullName>
    </submittedName>
</protein>
<comment type="caution">
    <text evidence="3">The sequence shown here is derived from an EMBL/GenBank/DDBJ whole genome shotgun (WGS) entry which is preliminary data.</text>
</comment>
<evidence type="ECO:0000256" key="2">
    <source>
        <dbReference type="SAM" id="MobiDB-lite"/>
    </source>
</evidence>
<accession>A0A1V3IDX5</accession>
<dbReference type="NCBIfam" id="TIGR03752">
    <property type="entry name" value="conj_TIGR03752"/>
    <property type="match status" value="1"/>
</dbReference>
<feature type="region of interest" description="Disordered" evidence="2">
    <location>
        <begin position="145"/>
        <end position="173"/>
    </location>
</feature>
<dbReference type="EMBL" id="MLHG01000070">
    <property type="protein sequence ID" value="OOF38265.1"/>
    <property type="molecule type" value="Genomic_DNA"/>
</dbReference>
<evidence type="ECO:0000313" key="4">
    <source>
        <dbReference type="Proteomes" id="UP000189426"/>
    </source>
</evidence>
<dbReference type="RefSeq" id="WP_077494674.1">
    <property type="nucleotide sequence ID" value="NZ_MLHG01000070.1"/>
</dbReference>
<name>A0A1V3IDX5_9PAST</name>
<dbReference type="STRING" id="1908257.BKK47_09705"/>
<feature type="coiled-coil region" evidence="1">
    <location>
        <begin position="81"/>
        <end position="115"/>
    </location>
</feature>
<dbReference type="Proteomes" id="UP000189426">
    <property type="component" value="Unassembled WGS sequence"/>
</dbReference>
<feature type="compositionally biased region" description="Polar residues" evidence="2">
    <location>
        <begin position="204"/>
        <end position="213"/>
    </location>
</feature>
<keyword evidence="1" id="KW-0175">Coiled coil</keyword>
<evidence type="ECO:0000256" key="1">
    <source>
        <dbReference type="SAM" id="Coils"/>
    </source>
</evidence>
<keyword evidence="4" id="KW-1185">Reference proteome</keyword>
<organism evidence="3 4">
    <name type="scientific">Rodentibacter mrazii</name>
    <dbReference type="NCBI Taxonomy" id="1908257"/>
    <lineage>
        <taxon>Bacteria</taxon>
        <taxon>Pseudomonadati</taxon>
        <taxon>Pseudomonadota</taxon>
        <taxon>Gammaproteobacteria</taxon>
        <taxon>Pasteurellales</taxon>
        <taxon>Pasteurellaceae</taxon>
        <taxon>Rodentibacter</taxon>
    </lineage>
</organism>
<feature type="region of interest" description="Disordered" evidence="2">
    <location>
        <begin position="194"/>
        <end position="249"/>
    </location>
</feature>
<evidence type="ECO:0000313" key="3">
    <source>
        <dbReference type="EMBL" id="OOF38265.1"/>
    </source>
</evidence>
<sequence>MKANKMFIVIGLIITLMVGGASYLLFADFSSSAKSQKNSVLDTALKDLTPEEIRQLGLEGDTKNDTVRTLIGAAKEGNRRYERVISQNEKIIRENEDLRKREQNVQQQVDDAVQAKTQELQDMVAMLKSEIAHLAQGQPQVVQVTPSPEEKQPNGIGLGQAEPLPIGGMTPKGASVSLDENAVEWISPDDQILDERNPTKIGFPSNNTSSGYTSGKKGLPFVQGSDEDITNSSSTLSRSSGTKNKTPTYTVPENSTLMGSTSMTALIGRVPVGNSVNDPYPFKVIIGRDNLIANGVELPDIEEAIVSGTATGDWTLSCVRGDIKSMTFVFRDGRIVTSGKGTDKIGWLSDPHGIPCVPGERKTNAPEYLGTHFLLAAAGAAAQGYSQAQTTTVVDGNAVVGAVTGQQGKYVVGQALGQGIQETANWFKERYGQNFDAVYVPPGHPVAIHIDKAIEIDYDRMGRKVKYSQLSRSSQLD</sequence>
<reference evidence="3 4" key="1">
    <citation type="submission" date="2016-10" db="EMBL/GenBank/DDBJ databases">
        <title>Rodentibacter gen. nov. and new species.</title>
        <authorList>
            <person name="Christensen H."/>
        </authorList>
    </citation>
    <scope>NUCLEOTIDE SEQUENCE [LARGE SCALE GENOMIC DNA]</scope>
    <source>
        <strain evidence="3 4">Ppn418</strain>
    </source>
</reference>
<dbReference type="AlphaFoldDB" id="A0A1V3IDX5"/>
<gene>
    <name evidence="3" type="ORF">BKK47_09705</name>
</gene>